<evidence type="ECO:0008006" key="4">
    <source>
        <dbReference type="Google" id="ProtNLM"/>
    </source>
</evidence>
<evidence type="ECO:0000313" key="2">
    <source>
        <dbReference type="EMBL" id="CAK9118516.1"/>
    </source>
</evidence>
<sequence>MFPAFLLQAWSLSLVSMKACRPLMLQWVSENVVLSEFEGFNLMPRIVAAKLEESSPHQLYSCGCAWGTEDSARVACLSCIFSYGGVTLAFASSPNGLTLLRAKGFLFK</sequence>
<keyword evidence="3" id="KW-1185">Reference proteome</keyword>
<organism evidence="2 3">
    <name type="scientific">Durusdinium trenchii</name>
    <dbReference type="NCBI Taxonomy" id="1381693"/>
    <lineage>
        <taxon>Eukaryota</taxon>
        <taxon>Sar</taxon>
        <taxon>Alveolata</taxon>
        <taxon>Dinophyceae</taxon>
        <taxon>Suessiales</taxon>
        <taxon>Symbiodiniaceae</taxon>
        <taxon>Durusdinium</taxon>
    </lineage>
</organism>
<evidence type="ECO:0000313" key="3">
    <source>
        <dbReference type="Proteomes" id="UP001642484"/>
    </source>
</evidence>
<name>A0ABP0T216_9DINO</name>
<comment type="caution">
    <text evidence="2">The sequence shown here is derived from an EMBL/GenBank/DDBJ whole genome shotgun (WGS) entry which is preliminary data.</text>
</comment>
<feature type="chain" id="PRO_5047003781" description="Secreted protein" evidence="1">
    <location>
        <begin position="21"/>
        <end position="108"/>
    </location>
</feature>
<protein>
    <recommendedName>
        <fullName evidence="4">Secreted protein</fullName>
    </recommendedName>
</protein>
<proteinExistence type="predicted"/>
<accession>A0ABP0T216</accession>
<gene>
    <name evidence="2" type="ORF">CCMP2556_LOCUS55581</name>
</gene>
<evidence type="ECO:0000256" key="1">
    <source>
        <dbReference type="SAM" id="SignalP"/>
    </source>
</evidence>
<dbReference type="EMBL" id="CAXAMN010029027">
    <property type="protein sequence ID" value="CAK9118516.1"/>
    <property type="molecule type" value="Genomic_DNA"/>
</dbReference>
<reference evidence="2 3" key="1">
    <citation type="submission" date="2024-02" db="EMBL/GenBank/DDBJ databases">
        <authorList>
            <person name="Chen Y."/>
            <person name="Shah S."/>
            <person name="Dougan E. K."/>
            <person name="Thang M."/>
            <person name="Chan C."/>
        </authorList>
    </citation>
    <scope>NUCLEOTIDE SEQUENCE [LARGE SCALE GENOMIC DNA]</scope>
</reference>
<keyword evidence="1" id="KW-0732">Signal</keyword>
<feature type="signal peptide" evidence="1">
    <location>
        <begin position="1"/>
        <end position="20"/>
    </location>
</feature>
<dbReference type="Proteomes" id="UP001642484">
    <property type="component" value="Unassembled WGS sequence"/>
</dbReference>